<gene>
    <name evidence="1" type="ORF">C6568_16430</name>
</gene>
<protein>
    <recommendedName>
        <fullName evidence="3">ATP-binding protein</fullName>
    </recommendedName>
</protein>
<dbReference type="KEGG" id="mela:C6568_16430"/>
<organism evidence="1 2">
    <name type="scientific">Melaminivora suipulveris</name>
    <dbReference type="NCBI Taxonomy" id="2109913"/>
    <lineage>
        <taxon>Bacteria</taxon>
        <taxon>Pseudomonadati</taxon>
        <taxon>Pseudomonadota</taxon>
        <taxon>Betaproteobacteria</taxon>
        <taxon>Burkholderiales</taxon>
        <taxon>Comamonadaceae</taxon>
        <taxon>Melaminivora</taxon>
    </lineage>
</organism>
<reference evidence="1 2" key="1">
    <citation type="submission" date="2018-03" db="EMBL/GenBank/DDBJ databases">
        <title>Genome sequencing of Melaminivora sp.</title>
        <authorList>
            <person name="Kim S.-J."/>
            <person name="Heo J."/>
            <person name="Ahn J.-H."/>
            <person name="Kwon S.-W."/>
        </authorList>
    </citation>
    <scope>NUCLEOTIDE SEQUENCE [LARGE SCALE GENOMIC DNA]</scope>
    <source>
        <strain evidence="1 2">SC2-9</strain>
    </source>
</reference>
<keyword evidence="2" id="KW-1185">Reference proteome</keyword>
<accession>A0A2R3QFX1</accession>
<evidence type="ECO:0000313" key="1">
    <source>
        <dbReference type="EMBL" id="AVO50642.1"/>
    </source>
</evidence>
<dbReference type="EMBL" id="CP027667">
    <property type="protein sequence ID" value="AVO50642.1"/>
    <property type="molecule type" value="Genomic_DNA"/>
</dbReference>
<evidence type="ECO:0000313" key="2">
    <source>
        <dbReference type="Proteomes" id="UP000237925"/>
    </source>
</evidence>
<dbReference type="SUPFAM" id="SSF52540">
    <property type="entry name" value="P-loop containing nucleoside triphosphate hydrolases"/>
    <property type="match status" value="1"/>
</dbReference>
<dbReference type="Proteomes" id="UP000237925">
    <property type="component" value="Chromosome"/>
</dbReference>
<sequence>MAQVDKPIRRQSAALAVQAMSEDVQFIALHGQGGIGKTTVLQEIRVLLPAGSAMVVFDCYGGGTYQDPSAFRHRATDAYMQLINQTAIQLGLPLLLARSGGDDMPRLFVRRLEHAAATLHAQQPGALLVIAIDAADNAIIAAEGREPAERAFVLDFVRIETIPENVRFIVSARTGRLSQLNLPASYKHIELNPFDLTQTTEFVRRRTHAYDEWITDFHDLSGGVPRVQSYALDQLDGNPEAALNRLRPTGKNLDDVFGARLDAATKKSGRGDVDQLCAGLITMPRPIPVDALAQVTGLQPAQVLDICSDLAPGVKLRNTLLSFADEDFEEFLRHRNAVETAAAQKAAASWMLAQCAINPYAAMHVAQALVATNRHIELIELVDREPSPGIIADPVIRREAEISRLRLAIQVCRAISDVPRALQFVLRGAEGMKTEAALRDLLLANPEMAAAFAFETVGRLLLSDPKQMDRHGPFLFHRMALHAQGGDAAMVRESRRMLGAWLDARHTHQSDKQGRAEAWPIGYEHIGCLVESTLLTRGVDSALKVLRSWRPSTAIALAVGLQLPTRLINARFAESVEAVCASDALDPIGRLLCSVPLAHAGRNVSDAALSGGLAALCRRRLSIRKYFEQRHSTESRHGALLRTAVAAAEILIARKVSCPAADCLLEELNAPELRHIELRSSYEPHKLDMLLRSFTLQRIRSGHEPSSEDFFVPRPAEPADLESATHVRRDTRRHEQEHDAELKELVGSVFAIYRARARAIMGDASMDELAAELTSTASKASDIEYRRRHSHQGRDLKVATAISLMDLVAVGLPPSLAKQSSDALHWSWVDSGLSPSDELITRQSLCTELHPALAADLVRAAENVLRQRAGASEKCSNMVKLAKLLRPISPHDANAVFNNAVHVAAHIDREAMTQIELLDKLVTRGAGLFSAQAELSRNVTTVAADASLRLDGYDGFPWPAAMSALARLDGPRALADIIRWDDENVAELQNTLPGLLQAGLAQGWLPPAHASSLALLTSSDGDTLNEAVALAIATDSEEAATLAEAAAHDTLIRHRRDRNPRLSQLIRQAGLSGPWCSALLAQEIFVEKIPKPQGDRYRTEYVRSDRQETVADLPWTSLEVTDADMLRRALDARLNELRVQKRYDSVRGLLRQARLAVPLRDRVKHLDALRLLAADRSSYDTSWALVDAAQEWRATSPAVAQWCKSNLPERIKSSLVHYAKPYGYDEDRFETVLALVDLQPAEITDLMLAGIGTNVSRLSAERIHHLVGLLAHNLRAGDAADLAQWYASRLVDRLADADRVTLPADDCYPTDVDTAAAGAVFACLGDPDLRVRWRAAHASRRLATTGCVAALRILASMYEVRQLPAFRSTELPFYWLAARLWFVLTWERIAHERPEVAFQAGDVLLSIALNDDFPHMLVRAVARDACLALIAAGWAPQRADARAVLERVNKSSVPHMKQAVQSRRRGLARGRRSAERTTRFHFDEMDTKPYWYSNIVGGFANVDLDAFCAEADRWIVDMWGANEETYRWDHEPRRNSLERYNYNLTSHNHGSLPTVERFSTYLEWHAMWCAAGELLKTEPLPKPDRTGGSWGSLDERIRNHRPAEPPLWSIDLACPTPLVLQNWFFSPGDTRGWVESVDEGEHRQEIFPEDRPEYAVVYARATRRLEKQEESIAVSSALADRRTAPALTRALQTMESAWDYRLPHEEDEDAEESSGPFRLTGWLHSVQADGGLDDKDEFKGSIAYIPMRPGRLVTARYSLVRDPEGFMRWSRSDATDQEPMFLFESWGAEVPDDRYRTGFSSEGYRLLAHRRQLGQFLNDVGFDLIVEVEVDRREKSDQQFNLEKEELRTQFDRIYRLTGDGELSIAEGHLGTWLGDRR</sequence>
<proteinExistence type="predicted"/>
<name>A0A2R3QFX1_9BURK</name>
<evidence type="ECO:0008006" key="3">
    <source>
        <dbReference type="Google" id="ProtNLM"/>
    </source>
</evidence>
<dbReference type="InterPro" id="IPR027417">
    <property type="entry name" value="P-loop_NTPase"/>
</dbReference>